<dbReference type="EMBL" id="JACHIA010000023">
    <property type="protein sequence ID" value="MBB6073319.1"/>
    <property type="molecule type" value="Genomic_DNA"/>
</dbReference>
<protein>
    <recommendedName>
        <fullName evidence="3">Signal transduction histidine kinase subgroup 3 dimerisation and phosphoacceptor domain-containing protein</fullName>
    </recommendedName>
</protein>
<evidence type="ECO:0008006" key="3">
    <source>
        <dbReference type="Google" id="ProtNLM"/>
    </source>
</evidence>
<organism evidence="1 2">
    <name type="scientific">Longimicrobium terrae</name>
    <dbReference type="NCBI Taxonomy" id="1639882"/>
    <lineage>
        <taxon>Bacteria</taxon>
        <taxon>Pseudomonadati</taxon>
        <taxon>Gemmatimonadota</taxon>
        <taxon>Longimicrobiia</taxon>
        <taxon>Longimicrobiales</taxon>
        <taxon>Longimicrobiaceae</taxon>
        <taxon>Longimicrobium</taxon>
    </lineage>
</organism>
<dbReference type="Proteomes" id="UP000582837">
    <property type="component" value="Unassembled WGS sequence"/>
</dbReference>
<reference evidence="1 2" key="1">
    <citation type="submission" date="2020-08" db="EMBL/GenBank/DDBJ databases">
        <title>Genomic Encyclopedia of Type Strains, Phase IV (KMG-IV): sequencing the most valuable type-strain genomes for metagenomic binning, comparative biology and taxonomic classification.</title>
        <authorList>
            <person name="Goeker M."/>
        </authorList>
    </citation>
    <scope>NUCLEOTIDE SEQUENCE [LARGE SCALE GENOMIC DNA]</scope>
    <source>
        <strain evidence="1 2">DSM 29007</strain>
    </source>
</reference>
<comment type="caution">
    <text evidence="1">The sequence shown here is derived from an EMBL/GenBank/DDBJ whole genome shotgun (WGS) entry which is preliminary data.</text>
</comment>
<gene>
    <name evidence="1" type="ORF">HNQ61_004986</name>
</gene>
<evidence type="ECO:0000313" key="1">
    <source>
        <dbReference type="EMBL" id="MBB6073319.1"/>
    </source>
</evidence>
<dbReference type="AlphaFoldDB" id="A0A841H6H1"/>
<dbReference type="InterPro" id="IPR036890">
    <property type="entry name" value="HATPase_C_sf"/>
</dbReference>
<keyword evidence="2" id="KW-1185">Reference proteome</keyword>
<proteinExistence type="predicted"/>
<sequence>MRDRLEQLGQLSAELLHDLADVAYALEQRSRLAMAEARRGRPPLAELERTVEASAELGAMLRDTIDTLRGAAVSPEVAWDPRATVERAVRRFVSVSGPAEVRMVCDLPPGTRMGGRESFLSRLTTHLLLGAARRSRGNVLVELIVDPEDEAGTGVLLSVCDDGAVGEGGVPAPHPRPSASDGWRPGIVSWLVAQLGGEVRMRPQRAPGGSGLEIRLPAHVP</sequence>
<name>A0A841H6H1_9BACT</name>
<accession>A0A841H6H1</accession>
<evidence type="ECO:0000313" key="2">
    <source>
        <dbReference type="Proteomes" id="UP000582837"/>
    </source>
</evidence>
<dbReference type="RefSeq" id="WP_170032970.1">
    <property type="nucleotide sequence ID" value="NZ_JABDTL010000001.1"/>
</dbReference>
<dbReference type="Gene3D" id="3.30.565.10">
    <property type="entry name" value="Histidine kinase-like ATPase, C-terminal domain"/>
    <property type="match status" value="1"/>
</dbReference>